<evidence type="ECO:0000313" key="3">
    <source>
        <dbReference type="Proteomes" id="UP000554482"/>
    </source>
</evidence>
<feature type="domain" description="Reverse transcriptase zinc-binding" evidence="1">
    <location>
        <begin position="2"/>
        <end position="37"/>
    </location>
</feature>
<gene>
    <name evidence="2" type="ORF">FRX31_028960</name>
</gene>
<protein>
    <recommendedName>
        <fullName evidence="1">Reverse transcriptase zinc-binding domain-containing protein</fullName>
    </recommendedName>
</protein>
<keyword evidence="3" id="KW-1185">Reference proteome</keyword>
<name>A0A7J6V922_THATH</name>
<comment type="caution">
    <text evidence="2">The sequence shown here is derived from an EMBL/GenBank/DDBJ whole genome shotgun (WGS) entry which is preliminary data.</text>
</comment>
<dbReference type="Pfam" id="PF13966">
    <property type="entry name" value="zf-RVT"/>
    <property type="match status" value="1"/>
</dbReference>
<organism evidence="2 3">
    <name type="scientific">Thalictrum thalictroides</name>
    <name type="common">Rue-anemone</name>
    <name type="synonym">Anemone thalictroides</name>
    <dbReference type="NCBI Taxonomy" id="46969"/>
    <lineage>
        <taxon>Eukaryota</taxon>
        <taxon>Viridiplantae</taxon>
        <taxon>Streptophyta</taxon>
        <taxon>Embryophyta</taxon>
        <taxon>Tracheophyta</taxon>
        <taxon>Spermatophyta</taxon>
        <taxon>Magnoliopsida</taxon>
        <taxon>Ranunculales</taxon>
        <taxon>Ranunculaceae</taxon>
        <taxon>Thalictroideae</taxon>
        <taxon>Thalictrum</taxon>
    </lineage>
</organism>
<dbReference type="OrthoDB" id="1103161at2759"/>
<dbReference type="InterPro" id="IPR026960">
    <property type="entry name" value="RVT-Znf"/>
</dbReference>
<sequence length="149" mass="17530">MLQKRGVQTPNRCCLCKSEEETLNHLLLTCNFTRQLWEVLLVVHPDARHALPCWNTVLEVLQNWPVWNGRSLAAEIWDVLPYAVMWTVWKSRNAIIFDNVNVSAGMIIQHIKASVWQWLNMSSRAMELREKVQFSDLVHGWRYVMVDQQ</sequence>
<dbReference type="Proteomes" id="UP000554482">
    <property type="component" value="Unassembled WGS sequence"/>
</dbReference>
<accession>A0A7J6V922</accession>
<reference evidence="2 3" key="1">
    <citation type="submission" date="2020-06" db="EMBL/GenBank/DDBJ databases">
        <title>Transcriptomic and genomic resources for Thalictrum thalictroides and T. hernandezii: Facilitating candidate gene discovery in an emerging model plant lineage.</title>
        <authorList>
            <person name="Arias T."/>
            <person name="Riano-Pachon D.M."/>
            <person name="Di Stilio V.S."/>
        </authorList>
    </citation>
    <scope>NUCLEOTIDE SEQUENCE [LARGE SCALE GENOMIC DNA]</scope>
    <source>
        <strain evidence="3">cv. WT478/WT964</strain>
        <tissue evidence="2">Leaves</tissue>
    </source>
</reference>
<evidence type="ECO:0000313" key="2">
    <source>
        <dbReference type="EMBL" id="KAF5181453.1"/>
    </source>
</evidence>
<dbReference type="EMBL" id="JABWDY010036171">
    <property type="protein sequence ID" value="KAF5181453.1"/>
    <property type="molecule type" value="Genomic_DNA"/>
</dbReference>
<dbReference type="PANTHER" id="PTHR47746:SF88">
    <property type="entry name" value="RNA-DIRECTED DNA POLYMERASE (REVERSE TRANSCRIPTASE)-RELATED FAMILY PROTEIN-RELATED"/>
    <property type="match status" value="1"/>
</dbReference>
<dbReference type="AlphaFoldDB" id="A0A7J6V922"/>
<evidence type="ECO:0000259" key="1">
    <source>
        <dbReference type="Pfam" id="PF13966"/>
    </source>
</evidence>
<proteinExistence type="predicted"/>
<dbReference type="PANTHER" id="PTHR47746">
    <property type="entry name" value="ZF-RVT DOMAIN-CONTAINING PROTEIN"/>
    <property type="match status" value="1"/>
</dbReference>